<proteinExistence type="predicted"/>
<gene>
    <name evidence="3" type="ORF">FQV27_15625</name>
</gene>
<sequence>MSRFADVTTDTPHGPRPVPRGHVSDDDHRVYDGLPRSTRSPSSRWLVWGGVGIAAAATTAFSIMATRAVVHAIAGDDEDRPHPRPHSGSVAGPRMAPRYAAMSPEDRARVRARARADMDDFDERAEKVRRAALKKRRQQRSAARRSEANDGPGFFDNLSSNATKLATNIGGLITAANAAVEGFQQVSGRADGIVRDFTQAADRLRGYLDTRSSDARDDNAPEPRARDERTASQGDVKRNHNL</sequence>
<feature type="compositionally biased region" description="Basic residues" evidence="1">
    <location>
        <begin position="132"/>
        <end position="143"/>
    </location>
</feature>
<organism evidence="3 4">
    <name type="scientific">Paracoccus aurantiacus</name>
    <dbReference type="NCBI Taxonomy" id="2599412"/>
    <lineage>
        <taxon>Bacteria</taxon>
        <taxon>Pseudomonadati</taxon>
        <taxon>Pseudomonadota</taxon>
        <taxon>Alphaproteobacteria</taxon>
        <taxon>Rhodobacterales</taxon>
        <taxon>Paracoccaceae</taxon>
        <taxon>Paracoccus</taxon>
    </lineage>
</organism>
<accession>A0A5C6S1L1</accession>
<keyword evidence="2" id="KW-0472">Membrane</keyword>
<dbReference type="RefSeq" id="WP_147100306.1">
    <property type="nucleotide sequence ID" value="NZ_JBHUFH010000010.1"/>
</dbReference>
<feature type="region of interest" description="Disordered" evidence="1">
    <location>
        <begin position="1"/>
        <end position="40"/>
    </location>
</feature>
<evidence type="ECO:0000256" key="1">
    <source>
        <dbReference type="SAM" id="MobiDB-lite"/>
    </source>
</evidence>
<reference evidence="3 4" key="1">
    <citation type="submission" date="2019-08" db="EMBL/GenBank/DDBJ databases">
        <authorList>
            <person name="Ye J."/>
        </authorList>
    </citation>
    <scope>NUCLEOTIDE SEQUENCE [LARGE SCALE GENOMIC DNA]</scope>
    <source>
        <strain evidence="3 4">TK008</strain>
    </source>
</reference>
<keyword evidence="4" id="KW-1185">Reference proteome</keyword>
<dbReference type="OrthoDB" id="7772402at2"/>
<feature type="region of interest" description="Disordered" evidence="1">
    <location>
        <begin position="205"/>
        <end position="242"/>
    </location>
</feature>
<evidence type="ECO:0000256" key="2">
    <source>
        <dbReference type="SAM" id="Phobius"/>
    </source>
</evidence>
<evidence type="ECO:0000313" key="3">
    <source>
        <dbReference type="EMBL" id="TXB67522.1"/>
    </source>
</evidence>
<feature type="compositionally biased region" description="Basic and acidic residues" evidence="1">
    <location>
        <begin position="22"/>
        <end position="31"/>
    </location>
</feature>
<keyword evidence="2" id="KW-0812">Transmembrane</keyword>
<protein>
    <submittedName>
        <fullName evidence="3">Uncharacterized protein</fullName>
    </submittedName>
</protein>
<feature type="region of interest" description="Disordered" evidence="1">
    <location>
        <begin position="75"/>
        <end position="106"/>
    </location>
</feature>
<feature type="transmembrane region" description="Helical" evidence="2">
    <location>
        <begin position="45"/>
        <end position="65"/>
    </location>
</feature>
<evidence type="ECO:0000313" key="4">
    <source>
        <dbReference type="Proteomes" id="UP000321562"/>
    </source>
</evidence>
<comment type="caution">
    <text evidence="3">The sequence shown here is derived from an EMBL/GenBank/DDBJ whole genome shotgun (WGS) entry which is preliminary data.</text>
</comment>
<feature type="region of interest" description="Disordered" evidence="1">
    <location>
        <begin position="132"/>
        <end position="156"/>
    </location>
</feature>
<dbReference type="EMBL" id="VOPL01000007">
    <property type="protein sequence ID" value="TXB67522.1"/>
    <property type="molecule type" value="Genomic_DNA"/>
</dbReference>
<dbReference type="AlphaFoldDB" id="A0A5C6S1L1"/>
<dbReference type="Proteomes" id="UP000321562">
    <property type="component" value="Unassembled WGS sequence"/>
</dbReference>
<keyword evidence="2" id="KW-1133">Transmembrane helix</keyword>
<name>A0A5C6S1L1_9RHOB</name>